<dbReference type="InterPro" id="IPR001841">
    <property type="entry name" value="Znf_RING"/>
</dbReference>
<dbReference type="GO" id="GO:0061630">
    <property type="term" value="F:ubiquitin protein ligase activity"/>
    <property type="evidence" value="ECO:0000318"/>
    <property type="project" value="GO_Central"/>
</dbReference>
<dbReference type="GeneID" id="105437373"/>
<dbReference type="PANTHER" id="PTHR25462:SF229">
    <property type="entry name" value="TRANSCRIPTION INTERMEDIARY FACTOR 1-BETA"/>
    <property type="match status" value="1"/>
</dbReference>
<dbReference type="InterPro" id="IPR000315">
    <property type="entry name" value="Znf_B-box"/>
</dbReference>
<evidence type="ECO:0000256" key="2">
    <source>
        <dbReference type="ARBA" id="ARBA00022723"/>
    </source>
</evidence>
<dbReference type="Proteomes" id="UP000007110">
    <property type="component" value="Unassembled WGS sequence"/>
</dbReference>
<dbReference type="OrthoDB" id="6270329at2759"/>
<dbReference type="SUPFAM" id="SSF101898">
    <property type="entry name" value="NHL repeat"/>
    <property type="match status" value="1"/>
</dbReference>
<dbReference type="SMART" id="SM00184">
    <property type="entry name" value="RING"/>
    <property type="match status" value="1"/>
</dbReference>
<evidence type="ECO:0000313" key="9">
    <source>
        <dbReference type="Proteomes" id="UP000007110"/>
    </source>
</evidence>
<evidence type="ECO:0000256" key="3">
    <source>
        <dbReference type="ARBA" id="ARBA00022771"/>
    </source>
</evidence>
<proteinExistence type="predicted"/>
<evidence type="ECO:0000259" key="7">
    <source>
        <dbReference type="PROSITE" id="PS50119"/>
    </source>
</evidence>
<dbReference type="Gene3D" id="3.30.160.60">
    <property type="entry name" value="Classic Zinc Finger"/>
    <property type="match status" value="1"/>
</dbReference>
<name>A0A7M7HCD0_STRPU</name>
<evidence type="ECO:0000256" key="1">
    <source>
        <dbReference type="ARBA" id="ARBA00022553"/>
    </source>
</evidence>
<dbReference type="Pfam" id="PF00643">
    <property type="entry name" value="zf-B_box"/>
    <property type="match status" value="1"/>
</dbReference>
<feature type="domain" description="RING-type" evidence="6">
    <location>
        <begin position="18"/>
        <end position="62"/>
    </location>
</feature>
<dbReference type="Gene3D" id="3.30.40.10">
    <property type="entry name" value="Zinc/RING finger domain, C3HC4 (zinc finger)"/>
    <property type="match status" value="1"/>
</dbReference>
<keyword evidence="3 5" id="KW-0863">Zinc-finger</keyword>
<dbReference type="RefSeq" id="XP_011662193.2">
    <property type="nucleotide sequence ID" value="XM_011663891.2"/>
</dbReference>
<dbReference type="GO" id="GO:0008270">
    <property type="term" value="F:zinc ion binding"/>
    <property type="evidence" value="ECO:0007669"/>
    <property type="project" value="UniProtKB-KW"/>
</dbReference>
<dbReference type="SUPFAM" id="SSF57845">
    <property type="entry name" value="B-box zinc-binding domain"/>
    <property type="match status" value="1"/>
</dbReference>
<dbReference type="PROSITE" id="PS50119">
    <property type="entry name" value="ZF_BBOX"/>
    <property type="match status" value="1"/>
</dbReference>
<evidence type="ECO:0000313" key="8">
    <source>
        <dbReference type="EnsemblMetazoa" id="XP_011662193"/>
    </source>
</evidence>
<dbReference type="InParanoid" id="A0A7M7HCD0"/>
<dbReference type="Pfam" id="PF13445">
    <property type="entry name" value="zf-RING_UBOX"/>
    <property type="match status" value="1"/>
</dbReference>
<dbReference type="InterPro" id="IPR017907">
    <property type="entry name" value="Znf_RING_CS"/>
</dbReference>
<dbReference type="AlphaFoldDB" id="A0A7M7HCD0"/>
<organism evidence="8 9">
    <name type="scientific">Strongylocentrotus purpuratus</name>
    <name type="common">Purple sea urchin</name>
    <dbReference type="NCBI Taxonomy" id="7668"/>
    <lineage>
        <taxon>Eukaryota</taxon>
        <taxon>Metazoa</taxon>
        <taxon>Echinodermata</taxon>
        <taxon>Eleutherozoa</taxon>
        <taxon>Echinozoa</taxon>
        <taxon>Echinoidea</taxon>
        <taxon>Euechinoidea</taxon>
        <taxon>Echinacea</taxon>
        <taxon>Camarodonta</taxon>
        <taxon>Echinidea</taxon>
        <taxon>Strongylocentrotidae</taxon>
        <taxon>Strongylocentrotus</taxon>
    </lineage>
</organism>
<keyword evidence="9" id="KW-1185">Reference proteome</keyword>
<dbReference type="PROSITE" id="PS00518">
    <property type="entry name" value="ZF_RING_1"/>
    <property type="match status" value="1"/>
</dbReference>
<reference evidence="9" key="1">
    <citation type="submission" date="2015-02" db="EMBL/GenBank/DDBJ databases">
        <title>Genome sequencing for Strongylocentrotus purpuratus.</title>
        <authorList>
            <person name="Murali S."/>
            <person name="Liu Y."/>
            <person name="Vee V."/>
            <person name="English A."/>
            <person name="Wang M."/>
            <person name="Skinner E."/>
            <person name="Han Y."/>
            <person name="Muzny D.M."/>
            <person name="Worley K.C."/>
            <person name="Gibbs R.A."/>
        </authorList>
    </citation>
    <scope>NUCLEOTIDE SEQUENCE</scope>
</reference>
<sequence length="682" mass="76889">MASADPNMFALLREDVKCAICLEQLKKPRLLICFHSFCEKCLEKYYKEEQSSIGKIACPLCDEETILNDAGILGLRHDFRAMTLIERLEKEKPKQQQKTEKVINKLCEVCGNIDSDTASPFFNCTECKLALCMACSKKHKHHCIADISSRTPVAGMDLENNDDPDGRIFCEKHGGKKKELFCTFCLIPVCQVCSINEHRLQENHKCVKVEDFVPMMREKIQSRMSRLAQVGEQCAAIIPMIEKAENLAKKQKDVLDKQIEDDFDEYTHCVKVKNEKFFELRNQTLSQWQKIIEDRTKIIEIIQLKAEETLDQGENYSLIATLYNGLLESLDSLLSKAPEKYIRKTIKKVMEERQLHFRLTDNGSPIEANLFTNREVCEKKSIDIGMQVPGVIIKAMIFTHDGRVAILASLAGPSTTVTTSKYYIETWQKKYKVTEDRLCQIVRYLAILQTTASSKVATKFGIETRIMDSNTSSSDFASLSDLRFVLVKYESCPGKQAHSDIYHVRELPGPISDVATDLKDNIYCSVPSSKKIYVVRSDGPVTKSIPTSNLEPQRIAICPRSPNQIIFTHGSTKISIVDWSGKLLKTITRPEWKEVAIGCDNNNILYALWKNEAGLITLQRFYLNGDPLDTLFQGEAHGCSRLLLAVSPSGTAAVVTGEGSDCKVTLISTVREFTGDETSLPK</sequence>
<reference evidence="8" key="2">
    <citation type="submission" date="2021-01" db="UniProtKB">
        <authorList>
            <consortium name="EnsemblMetazoa"/>
        </authorList>
    </citation>
    <scope>IDENTIFICATION</scope>
</reference>
<evidence type="ECO:0000256" key="4">
    <source>
        <dbReference type="ARBA" id="ARBA00022833"/>
    </source>
</evidence>
<dbReference type="InterPro" id="IPR011042">
    <property type="entry name" value="6-blade_b-propeller_TolB-like"/>
</dbReference>
<dbReference type="SUPFAM" id="SSF57850">
    <property type="entry name" value="RING/U-box"/>
    <property type="match status" value="1"/>
</dbReference>
<dbReference type="EnsemblMetazoa" id="XM_011663891">
    <property type="protein sequence ID" value="XP_011662193"/>
    <property type="gene ID" value="LOC105437373"/>
</dbReference>
<keyword evidence="2" id="KW-0479">Metal-binding</keyword>
<evidence type="ECO:0000259" key="6">
    <source>
        <dbReference type="PROSITE" id="PS50089"/>
    </source>
</evidence>
<feature type="domain" description="B box-type" evidence="7">
    <location>
        <begin position="165"/>
        <end position="209"/>
    </location>
</feature>
<dbReference type="OMA" id="ECKLALC"/>
<keyword evidence="4" id="KW-0862">Zinc</keyword>
<dbReference type="Gene3D" id="2.120.10.30">
    <property type="entry name" value="TolB, C-terminal domain"/>
    <property type="match status" value="1"/>
</dbReference>
<dbReference type="PROSITE" id="PS50089">
    <property type="entry name" value="ZF_RING_2"/>
    <property type="match status" value="1"/>
</dbReference>
<dbReference type="InterPro" id="IPR013083">
    <property type="entry name" value="Znf_RING/FYVE/PHD"/>
</dbReference>
<dbReference type="InterPro" id="IPR047153">
    <property type="entry name" value="TRIM45/56/19-like"/>
</dbReference>
<evidence type="ECO:0000256" key="5">
    <source>
        <dbReference type="PROSITE-ProRule" id="PRU00024"/>
    </source>
</evidence>
<accession>A0A7M7HCD0</accession>
<keyword evidence="1" id="KW-0597">Phosphoprotein</keyword>
<protein>
    <submittedName>
        <fullName evidence="8">Uncharacterized protein</fullName>
    </submittedName>
</protein>
<dbReference type="KEGG" id="spu:105437373"/>
<dbReference type="InterPro" id="IPR027370">
    <property type="entry name" value="Znf-RING_euk"/>
</dbReference>
<dbReference type="PANTHER" id="PTHR25462">
    <property type="entry name" value="BONUS, ISOFORM C-RELATED"/>
    <property type="match status" value="1"/>
</dbReference>